<comment type="caution">
    <text evidence="2">The sequence shown here is derived from an EMBL/GenBank/DDBJ whole genome shotgun (WGS) entry which is preliminary data.</text>
</comment>
<feature type="compositionally biased region" description="Polar residues" evidence="1">
    <location>
        <begin position="54"/>
        <end position="64"/>
    </location>
</feature>
<dbReference type="EMBL" id="JBBNAG010000010">
    <property type="protein sequence ID" value="KAK9100697.1"/>
    <property type="molecule type" value="Genomic_DNA"/>
</dbReference>
<dbReference type="AlphaFoldDB" id="A0AAP0F1E3"/>
<feature type="region of interest" description="Disordered" evidence="1">
    <location>
        <begin position="1"/>
        <end position="25"/>
    </location>
</feature>
<dbReference type="Proteomes" id="UP001419268">
    <property type="component" value="Unassembled WGS sequence"/>
</dbReference>
<gene>
    <name evidence="2" type="ORF">Scep_024127</name>
</gene>
<proteinExistence type="predicted"/>
<accession>A0AAP0F1E3</accession>
<feature type="region of interest" description="Disordered" evidence="1">
    <location>
        <begin position="43"/>
        <end position="64"/>
    </location>
</feature>
<keyword evidence="3" id="KW-1185">Reference proteome</keyword>
<feature type="compositionally biased region" description="Basic and acidic residues" evidence="1">
    <location>
        <begin position="1"/>
        <end position="10"/>
    </location>
</feature>
<reference evidence="2 3" key="1">
    <citation type="submission" date="2024-01" db="EMBL/GenBank/DDBJ databases">
        <title>Genome assemblies of Stephania.</title>
        <authorList>
            <person name="Yang L."/>
        </authorList>
    </citation>
    <scope>NUCLEOTIDE SEQUENCE [LARGE SCALE GENOMIC DNA]</scope>
    <source>
        <strain evidence="2">JXDWG</strain>
        <tissue evidence="2">Leaf</tissue>
    </source>
</reference>
<evidence type="ECO:0000313" key="3">
    <source>
        <dbReference type="Proteomes" id="UP001419268"/>
    </source>
</evidence>
<name>A0AAP0F1E3_9MAGN</name>
<sequence length="64" mass="6863">MEDTAAHEVPQDMLTVPEGPNYPEPTRCIDAESHSMVMLTDKGVEDRIGGGPSHPSSRASGTIR</sequence>
<evidence type="ECO:0000313" key="2">
    <source>
        <dbReference type="EMBL" id="KAK9100697.1"/>
    </source>
</evidence>
<protein>
    <submittedName>
        <fullName evidence="2">Uncharacterized protein</fullName>
    </submittedName>
</protein>
<organism evidence="2 3">
    <name type="scientific">Stephania cephalantha</name>
    <dbReference type="NCBI Taxonomy" id="152367"/>
    <lineage>
        <taxon>Eukaryota</taxon>
        <taxon>Viridiplantae</taxon>
        <taxon>Streptophyta</taxon>
        <taxon>Embryophyta</taxon>
        <taxon>Tracheophyta</taxon>
        <taxon>Spermatophyta</taxon>
        <taxon>Magnoliopsida</taxon>
        <taxon>Ranunculales</taxon>
        <taxon>Menispermaceae</taxon>
        <taxon>Menispermoideae</taxon>
        <taxon>Cissampelideae</taxon>
        <taxon>Stephania</taxon>
    </lineage>
</organism>
<evidence type="ECO:0000256" key="1">
    <source>
        <dbReference type="SAM" id="MobiDB-lite"/>
    </source>
</evidence>